<dbReference type="EMBL" id="LQBQ01000034">
    <property type="protein sequence ID" value="KUJ76737.1"/>
    <property type="molecule type" value="Genomic_DNA"/>
</dbReference>
<keyword evidence="3" id="KW-1185">Reference proteome</keyword>
<dbReference type="OrthoDB" id="7206991at2"/>
<evidence type="ECO:0000256" key="1">
    <source>
        <dbReference type="SAM" id="MobiDB-lite"/>
    </source>
</evidence>
<feature type="region of interest" description="Disordered" evidence="1">
    <location>
        <begin position="52"/>
        <end position="76"/>
    </location>
</feature>
<accession>A0A0X3TLT2</accession>
<evidence type="ECO:0008006" key="4">
    <source>
        <dbReference type="Google" id="ProtNLM"/>
    </source>
</evidence>
<gene>
    <name evidence="2" type="ORF">AVO45_09495</name>
</gene>
<comment type="caution">
    <text evidence="2">The sequence shown here is derived from an EMBL/GenBank/DDBJ whole genome shotgun (WGS) entry which is preliminary data.</text>
</comment>
<dbReference type="Proteomes" id="UP000053791">
    <property type="component" value="Unassembled WGS sequence"/>
</dbReference>
<sequence length="76" mass="8199">MPKTKHTKTDRVQALLRRPTGASLADICKTTGWQQHSARAALSMLRKKGATIERRASDKPGAPATYHLVADMDGGA</sequence>
<name>A0A0X3TLT2_9RHOB</name>
<evidence type="ECO:0000313" key="3">
    <source>
        <dbReference type="Proteomes" id="UP000053791"/>
    </source>
</evidence>
<protein>
    <recommendedName>
        <fullName evidence="4">DUF3489 domain-containing protein</fullName>
    </recommendedName>
</protein>
<dbReference type="InterPro" id="IPR021880">
    <property type="entry name" value="DUF3489"/>
</dbReference>
<dbReference type="STRING" id="1685379.AVO45_09495"/>
<organism evidence="2 3">
    <name type="scientific">Ruegeria marisrubri</name>
    <dbReference type="NCBI Taxonomy" id="1685379"/>
    <lineage>
        <taxon>Bacteria</taxon>
        <taxon>Pseudomonadati</taxon>
        <taxon>Pseudomonadota</taxon>
        <taxon>Alphaproteobacteria</taxon>
        <taxon>Rhodobacterales</taxon>
        <taxon>Roseobacteraceae</taxon>
        <taxon>Ruegeria</taxon>
    </lineage>
</organism>
<dbReference type="AlphaFoldDB" id="A0A0X3TLT2"/>
<reference evidence="2 3" key="1">
    <citation type="submission" date="2015-12" db="EMBL/GenBank/DDBJ databases">
        <authorList>
            <person name="Shamseldin A."/>
            <person name="Moawad H."/>
            <person name="Abd El-Rahim W.M."/>
            <person name="Sadowsky M.J."/>
        </authorList>
    </citation>
    <scope>NUCLEOTIDE SEQUENCE [LARGE SCALE GENOMIC DNA]</scope>
    <source>
        <strain evidence="2 3">ZGT118</strain>
    </source>
</reference>
<dbReference type="Pfam" id="PF11994">
    <property type="entry name" value="DUF3489"/>
    <property type="match status" value="1"/>
</dbReference>
<evidence type="ECO:0000313" key="2">
    <source>
        <dbReference type="EMBL" id="KUJ76737.1"/>
    </source>
</evidence>
<proteinExistence type="predicted"/>
<dbReference type="RefSeq" id="WP_068347462.1">
    <property type="nucleotide sequence ID" value="NZ_LQBQ01000034.1"/>
</dbReference>